<comment type="catalytic activity">
    <reaction evidence="9">
        <text>Cu(+)(in) + ATP + H2O = Cu(+)(out) + ADP + phosphate + H(+)</text>
        <dbReference type="Rhea" id="RHEA:25792"/>
        <dbReference type="ChEBI" id="CHEBI:15377"/>
        <dbReference type="ChEBI" id="CHEBI:15378"/>
        <dbReference type="ChEBI" id="CHEBI:30616"/>
        <dbReference type="ChEBI" id="CHEBI:43474"/>
        <dbReference type="ChEBI" id="CHEBI:49552"/>
        <dbReference type="ChEBI" id="CHEBI:456216"/>
        <dbReference type="EC" id="7.2.2.8"/>
    </reaction>
</comment>
<keyword evidence="12" id="KW-1185">Reference proteome</keyword>
<sequence>MAVISPGGMEKRGLEYDHERFDYLAQQGKTVVFVLKDNILQGVIAIADIIRDTSYEVVRALKEQDIESIMMTGDNKRVANYVGDKLGLAQVFAEVLPDEKSKNVRSLKTDNKKVAMVGDGINDAPALAEADLGIAIGAGTDVAIETADVILVNSNPKDVLNIIKLSKASYRKMVENLIWAVGYNVIAIPLAAGVLANQGFLVTPAMAAVVMSISTIVCAVNARLLKID</sequence>
<feature type="transmembrane region" description="Helical" evidence="10">
    <location>
        <begin position="202"/>
        <end position="225"/>
    </location>
</feature>
<dbReference type="PRINTS" id="PR00119">
    <property type="entry name" value="CATATPASE"/>
</dbReference>
<accession>A0A1I4ASZ1</accession>
<evidence type="ECO:0000256" key="9">
    <source>
        <dbReference type="ARBA" id="ARBA00049289"/>
    </source>
</evidence>
<dbReference type="InterPro" id="IPR001757">
    <property type="entry name" value="P_typ_ATPase"/>
</dbReference>
<evidence type="ECO:0000256" key="7">
    <source>
        <dbReference type="ARBA" id="ARBA00023008"/>
    </source>
</evidence>
<evidence type="ECO:0000256" key="8">
    <source>
        <dbReference type="ARBA" id="ARBA00023136"/>
    </source>
</evidence>
<keyword evidence="3 10" id="KW-0812">Transmembrane</keyword>
<proteinExistence type="predicted"/>
<evidence type="ECO:0000256" key="10">
    <source>
        <dbReference type="SAM" id="Phobius"/>
    </source>
</evidence>
<dbReference type="PANTHER" id="PTHR43520:SF8">
    <property type="entry name" value="P-TYPE CU(+) TRANSPORTER"/>
    <property type="match status" value="1"/>
</dbReference>
<dbReference type="InterPro" id="IPR023299">
    <property type="entry name" value="ATPase_P-typ_cyto_dom_N"/>
</dbReference>
<name>A0A1I4ASZ1_9LACT</name>
<comment type="subcellular location">
    <subcellularLocation>
        <location evidence="1">Membrane</location>
    </subcellularLocation>
</comment>
<dbReference type="GO" id="GO:0055070">
    <property type="term" value="P:copper ion homeostasis"/>
    <property type="evidence" value="ECO:0007669"/>
    <property type="project" value="TreeGrafter"/>
</dbReference>
<keyword evidence="8 10" id="KW-0472">Membrane</keyword>
<dbReference type="GO" id="GO:0005507">
    <property type="term" value="F:copper ion binding"/>
    <property type="evidence" value="ECO:0007669"/>
    <property type="project" value="TreeGrafter"/>
</dbReference>
<dbReference type="GO" id="GO:0016020">
    <property type="term" value="C:membrane"/>
    <property type="evidence" value="ECO:0007669"/>
    <property type="project" value="UniProtKB-SubCell"/>
</dbReference>
<dbReference type="Gene3D" id="3.40.50.1000">
    <property type="entry name" value="HAD superfamily/HAD-like"/>
    <property type="match status" value="1"/>
</dbReference>
<keyword evidence="6 10" id="KW-1133">Transmembrane helix</keyword>
<dbReference type="NCBIfam" id="TIGR01494">
    <property type="entry name" value="ATPase_P-type"/>
    <property type="match status" value="1"/>
</dbReference>
<keyword evidence="5" id="KW-1278">Translocase</keyword>
<keyword evidence="7" id="KW-0186">Copper</keyword>
<keyword evidence="4" id="KW-0187">Copper transport</keyword>
<reference evidence="12" key="1">
    <citation type="submission" date="2016-10" db="EMBL/GenBank/DDBJ databases">
        <authorList>
            <person name="Varghese N."/>
            <person name="Submissions S."/>
        </authorList>
    </citation>
    <scope>NUCLEOTIDE SEQUENCE [LARGE SCALE GENOMIC DNA]</scope>
    <source>
        <strain evidence="12">DSM 16108</strain>
    </source>
</reference>
<dbReference type="Proteomes" id="UP000199589">
    <property type="component" value="Unassembled WGS sequence"/>
</dbReference>
<protein>
    <recommendedName>
        <fullName evidence="2">P-type Cu(+) transporter</fullName>
        <ecNumber evidence="2">7.2.2.8</ecNumber>
    </recommendedName>
</protein>
<dbReference type="AlphaFoldDB" id="A0A1I4ASZ1"/>
<evidence type="ECO:0000256" key="3">
    <source>
        <dbReference type="ARBA" id="ARBA00022692"/>
    </source>
</evidence>
<dbReference type="GO" id="GO:0140581">
    <property type="term" value="F:P-type monovalent copper transporter activity"/>
    <property type="evidence" value="ECO:0007669"/>
    <property type="project" value="UniProtKB-EC"/>
</dbReference>
<evidence type="ECO:0000256" key="1">
    <source>
        <dbReference type="ARBA" id="ARBA00004370"/>
    </source>
</evidence>
<dbReference type="PRINTS" id="PR00120">
    <property type="entry name" value="HATPASE"/>
</dbReference>
<organism evidence="11 12">
    <name type="scientific">Marinilactibacillus piezotolerans</name>
    <dbReference type="NCBI Taxonomy" id="258723"/>
    <lineage>
        <taxon>Bacteria</taxon>
        <taxon>Bacillati</taxon>
        <taxon>Bacillota</taxon>
        <taxon>Bacilli</taxon>
        <taxon>Lactobacillales</taxon>
        <taxon>Carnobacteriaceae</taxon>
        <taxon>Marinilactibacillus</taxon>
    </lineage>
</organism>
<dbReference type="GO" id="GO:0016887">
    <property type="term" value="F:ATP hydrolysis activity"/>
    <property type="evidence" value="ECO:0007669"/>
    <property type="project" value="InterPro"/>
</dbReference>
<dbReference type="InterPro" id="IPR036412">
    <property type="entry name" value="HAD-like_sf"/>
</dbReference>
<keyword evidence="4" id="KW-0813">Transport</keyword>
<evidence type="ECO:0000256" key="4">
    <source>
        <dbReference type="ARBA" id="ARBA00022796"/>
    </source>
</evidence>
<evidence type="ECO:0000313" key="11">
    <source>
        <dbReference type="EMBL" id="SFK59605.1"/>
    </source>
</evidence>
<evidence type="ECO:0000256" key="6">
    <source>
        <dbReference type="ARBA" id="ARBA00022989"/>
    </source>
</evidence>
<dbReference type="GO" id="GO:0043682">
    <property type="term" value="F:P-type divalent copper transporter activity"/>
    <property type="evidence" value="ECO:0007669"/>
    <property type="project" value="TreeGrafter"/>
</dbReference>
<dbReference type="EC" id="7.2.2.8" evidence="2"/>
<dbReference type="PANTHER" id="PTHR43520">
    <property type="entry name" value="ATP7, ISOFORM B"/>
    <property type="match status" value="1"/>
</dbReference>
<dbReference type="Gene3D" id="3.40.1110.10">
    <property type="entry name" value="Calcium-transporting ATPase, cytoplasmic domain N"/>
    <property type="match status" value="1"/>
</dbReference>
<evidence type="ECO:0000256" key="2">
    <source>
        <dbReference type="ARBA" id="ARBA00012517"/>
    </source>
</evidence>
<evidence type="ECO:0000256" key="5">
    <source>
        <dbReference type="ARBA" id="ARBA00022967"/>
    </source>
</evidence>
<dbReference type="InterPro" id="IPR023214">
    <property type="entry name" value="HAD_sf"/>
</dbReference>
<dbReference type="SUPFAM" id="SSF56784">
    <property type="entry name" value="HAD-like"/>
    <property type="match status" value="1"/>
</dbReference>
<dbReference type="Pfam" id="PF00702">
    <property type="entry name" value="Hydrolase"/>
    <property type="match status" value="1"/>
</dbReference>
<evidence type="ECO:0000313" key="12">
    <source>
        <dbReference type="Proteomes" id="UP000199589"/>
    </source>
</evidence>
<feature type="transmembrane region" description="Helical" evidence="10">
    <location>
        <begin position="177"/>
        <end position="196"/>
    </location>
</feature>
<keyword evidence="4" id="KW-0406">Ion transport</keyword>
<dbReference type="EMBL" id="FOSJ01000055">
    <property type="protein sequence ID" value="SFK59605.1"/>
    <property type="molecule type" value="Genomic_DNA"/>
</dbReference>
<gene>
    <name evidence="11" type="ORF">SAMN04488569_105511</name>
</gene>
<dbReference type="GO" id="GO:0005524">
    <property type="term" value="F:ATP binding"/>
    <property type="evidence" value="ECO:0007669"/>
    <property type="project" value="InterPro"/>
</dbReference>